<dbReference type="Gene3D" id="1.10.1740.10">
    <property type="match status" value="1"/>
</dbReference>
<dbReference type="Proteomes" id="UP001500466">
    <property type="component" value="Unassembled WGS sequence"/>
</dbReference>
<gene>
    <name evidence="4" type="ORF">GCM10023205_57070</name>
</gene>
<feature type="compositionally biased region" description="Polar residues" evidence="1">
    <location>
        <begin position="1"/>
        <end position="15"/>
    </location>
</feature>
<keyword evidence="2" id="KW-1133">Transmembrane helix</keyword>
<keyword evidence="2" id="KW-0812">Transmembrane</keyword>
<dbReference type="SUPFAM" id="SSF88946">
    <property type="entry name" value="Sigma2 domain of RNA polymerase sigma factors"/>
    <property type="match status" value="1"/>
</dbReference>
<proteinExistence type="predicted"/>
<dbReference type="Gene3D" id="2.60.40.10">
    <property type="entry name" value="Immunoglobulins"/>
    <property type="match status" value="1"/>
</dbReference>
<dbReference type="InterPro" id="IPR024361">
    <property type="entry name" value="BACON"/>
</dbReference>
<evidence type="ECO:0000313" key="5">
    <source>
        <dbReference type="Proteomes" id="UP001500466"/>
    </source>
</evidence>
<name>A0ABP9HXA8_9ACTN</name>
<feature type="compositionally biased region" description="Low complexity" evidence="1">
    <location>
        <begin position="394"/>
        <end position="425"/>
    </location>
</feature>
<reference evidence="5" key="1">
    <citation type="journal article" date="2019" name="Int. J. Syst. Evol. Microbiol.">
        <title>The Global Catalogue of Microorganisms (GCM) 10K type strain sequencing project: providing services to taxonomists for standard genome sequencing and annotation.</title>
        <authorList>
            <consortium name="The Broad Institute Genomics Platform"/>
            <consortium name="The Broad Institute Genome Sequencing Center for Infectious Disease"/>
            <person name="Wu L."/>
            <person name="Ma J."/>
        </authorList>
    </citation>
    <scope>NUCLEOTIDE SEQUENCE [LARGE SCALE GENOMIC DNA]</scope>
    <source>
        <strain evidence="5">JCM 17986</strain>
    </source>
</reference>
<sequence length="575" mass="58040">MTTRSAGTQAGSTTPPEKAAATGSGAREGAPGKAQGRAQSWGRAAYDAYAEGIYTYCLGTLRDHSAAASALRGTFVLADRHIGRLPDLGMLKPWLYALARYECLVRLDGRPPLAGVAADAAADGRGRSASAASGGTNGGGTAPRSAEQRAELAALAWPEAIGLAPAEREALELAIRHGLEPSGLAAVLGWEEDTARGVLLGAGREVDRTRAALEGARGAVSCPEGPGLTAAYTEPGVRDQLVDHVDECRRCGPHVRLAAARLAPTAGAAAATSVLPSIAPPPDLRTDVLGDLGRGRSAQRPAELSRRATEFDAEGFPVFRVGASRARSGRRRMALVAVVVVAIVAAIPATVLWQAAHRHDVRDVAHDARISAARVTTVEDFPGDRDASAGRKLPPAGSAAAPRPAGSAAASATASPGVRSAGPQAAPVPVGIGPAAPLPVVPAGPAGTPYEPAAAPVPPVVDVAHDRSRTVITLRNTGTVPVDWTADTTAGWLRLSRTSGTLAPGATDTVTVTVDGAKAPSGHWTANVRIQPGSSQVTIEGATGGEPTASPSAPSSSTAPPTSAPATGPATTGKP</sequence>
<dbReference type="InterPro" id="IPR013783">
    <property type="entry name" value="Ig-like_fold"/>
</dbReference>
<dbReference type="InterPro" id="IPR013325">
    <property type="entry name" value="RNA_pol_sigma_r2"/>
</dbReference>
<dbReference type="Pfam" id="PF19190">
    <property type="entry name" value="BACON_2"/>
    <property type="match status" value="1"/>
</dbReference>
<feature type="transmembrane region" description="Helical" evidence="2">
    <location>
        <begin position="333"/>
        <end position="353"/>
    </location>
</feature>
<evidence type="ECO:0000256" key="1">
    <source>
        <dbReference type="SAM" id="MobiDB-lite"/>
    </source>
</evidence>
<feature type="compositionally biased region" description="Low complexity" evidence="1">
    <location>
        <begin position="547"/>
        <end position="575"/>
    </location>
</feature>
<evidence type="ECO:0000313" key="4">
    <source>
        <dbReference type="EMBL" id="GAA4980567.1"/>
    </source>
</evidence>
<accession>A0ABP9HXA8</accession>
<evidence type="ECO:0000256" key="2">
    <source>
        <dbReference type="SAM" id="Phobius"/>
    </source>
</evidence>
<feature type="region of interest" description="Disordered" evidence="1">
    <location>
        <begin position="381"/>
        <end position="425"/>
    </location>
</feature>
<feature type="domain" description="BACON" evidence="3">
    <location>
        <begin position="472"/>
        <end position="522"/>
    </location>
</feature>
<evidence type="ECO:0000259" key="3">
    <source>
        <dbReference type="Pfam" id="PF19190"/>
    </source>
</evidence>
<dbReference type="EMBL" id="BAABHS010000022">
    <property type="protein sequence ID" value="GAA4980567.1"/>
    <property type="molecule type" value="Genomic_DNA"/>
</dbReference>
<feature type="region of interest" description="Disordered" evidence="1">
    <location>
        <begin position="1"/>
        <end position="36"/>
    </location>
</feature>
<protein>
    <recommendedName>
        <fullName evidence="3">BACON domain-containing protein</fullName>
    </recommendedName>
</protein>
<feature type="compositionally biased region" description="Low complexity" evidence="1">
    <location>
        <begin position="125"/>
        <end position="134"/>
    </location>
</feature>
<organism evidence="4 5">
    <name type="scientific">Yinghuangia aomiensis</name>
    <dbReference type="NCBI Taxonomy" id="676205"/>
    <lineage>
        <taxon>Bacteria</taxon>
        <taxon>Bacillati</taxon>
        <taxon>Actinomycetota</taxon>
        <taxon>Actinomycetes</taxon>
        <taxon>Kitasatosporales</taxon>
        <taxon>Streptomycetaceae</taxon>
        <taxon>Yinghuangia</taxon>
    </lineage>
</organism>
<comment type="caution">
    <text evidence="4">The sequence shown here is derived from an EMBL/GenBank/DDBJ whole genome shotgun (WGS) entry which is preliminary data.</text>
</comment>
<feature type="region of interest" description="Disordered" evidence="1">
    <location>
        <begin position="533"/>
        <end position="575"/>
    </location>
</feature>
<feature type="region of interest" description="Disordered" evidence="1">
    <location>
        <begin position="125"/>
        <end position="147"/>
    </location>
</feature>
<keyword evidence="2" id="KW-0472">Membrane</keyword>
<keyword evidence="5" id="KW-1185">Reference proteome</keyword>